<evidence type="ECO:0000256" key="1">
    <source>
        <dbReference type="ARBA" id="ARBA00004383"/>
    </source>
</evidence>
<reference evidence="13 14" key="1">
    <citation type="submission" date="2019-06" db="EMBL/GenBank/DDBJ databases">
        <title>Whole genome sequence for Cellvibrionaceae sp. R142.</title>
        <authorList>
            <person name="Wang G."/>
        </authorList>
    </citation>
    <scope>NUCLEOTIDE SEQUENCE [LARGE SCALE GENOMIC DNA]</scope>
    <source>
        <strain evidence="13 14">R142</strain>
    </source>
</reference>
<dbReference type="PANTHER" id="PTHR33446">
    <property type="entry name" value="PROTEIN TONB-RELATED"/>
    <property type="match status" value="1"/>
</dbReference>
<dbReference type="InterPro" id="IPR037682">
    <property type="entry name" value="TonB_C"/>
</dbReference>
<sequence length="238" mass="26556">MFLFTLCLNREGIAMSVYLSSLPAGLKATPISAWSPSGHYSHYRLIAMLPVSALVTLLLFYLMHRLVFVEEVVVDEPPTQSIKPFFMEEKVIETHKEKPPERPQENDPPPTIIEPDRIKPPLIDDGSLFTGGPGSVNPEIPTINIGGGSLVRQVGVAPQYPRSMLARGVEGFVDLEFDVTAYGATTNIRILQSQPEGAFDRAAVKAVQRWKYKPRYVEEEAVASYNIRERIRFVIEGS</sequence>
<comment type="subcellular location">
    <subcellularLocation>
        <location evidence="1 10">Cell inner membrane</location>
        <topology evidence="1 10">Single-pass membrane protein</topology>
        <orientation evidence="1 10">Periplasmic side</orientation>
    </subcellularLocation>
</comment>
<evidence type="ECO:0000256" key="2">
    <source>
        <dbReference type="ARBA" id="ARBA00006555"/>
    </source>
</evidence>
<evidence type="ECO:0000256" key="11">
    <source>
        <dbReference type="SAM" id="MobiDB-lite"/>
    </source>
</evidence>
<keyword evidence="10" id="KW-0735">Signal-anchor</keyword>
<dbReference type="NCBIfam" id="TIGR01352">
    <property type="entry name" value="tonB_Cterm"/>
    <property type="match status" value="1"/>
</dbReference>
<dbReference type="GO" id="GO:0031992">
    <property type="term" value="F:energy transducer activity"/>
    <property type="evidence" value="ECO:0007669"/>
    <property type="project" value="InterPro"/>
</dbReference>
<dbReference type="PRINTS" id="PR01374">
    <property type="entry name" value="TONBPROTEIN"/>
</dbReference>
<dbReference type="GO" id="GO:0005886">
    <property type="term" value="C:plasma membrane"/>
    <property type="evidence" value="ECO:0007669"/>
    <property type="project" value="UniProtKB-SubCell"/>
</dbReference>
<evidence type="ECO:0000259" key="12">
    <source>
        <dbReference type="PROSITE" id="PS52015"/>
    </source>
</evidence>
<keyword evidence="8" id="KW-1133">Transmembrane helix</keyword>
<dbReference type="GO" id="GO:0015031">
    <property type="term" value="P:protein transport"/>
    <property type="evidence" value="ECO:0007669"/>
    <property type="project" value="UniProtKB-UniRule"/>
</dbReference>
<comment type="caution">
    <text evidence="13">The sequence shown here is derived from an EMBL/GenBank/DDBJ whole genome shotgun (WGS) entry which is preliminary data.</text>
</comment>
<gene>
    <name evidence="13" type="ORF">FKG94_01950</name>
</gene>
<dbReference type="GO" id="GO:0055085">
    <property type="term" value="P:transmembrane transport"/>
    <property type="evidence" value="ECO:0007669"/>
    <property type="project" value="InterPro"/>
</dbReference>
<dbReference type="Pfam" id="PF03544">
    <property type="entry name" value="TonB_C"/>
    <property type="match status" value="1"/>
</dbReference>
<feature type="region of interest" description="Disordered" evidence="11">
    <location>
        <begin position="94"/>
        <end position="116"/>
    </location>
</feature>
<keyword evidence="7 10" id="KW-0653">Protein transport</keyword>
<keyword evidence="5 10" id="KW-0997">Cell inner membrane</keyword>
<dbReference type="Gene3D" id="3.30.2420.10">
    <property type="entry name" value="TonB"/>
    <property type="match status" value="1"/>
</dbReference>
<keyword evidence="6" id="KW-0812">Transmembrane</keyword>
<dbReference type="PANTHER" id="PTHR33446:SF14">
    <property type="entry name" value="PROTEIN TONB"/>
    <property type="match status" value="1"/>
</dbReference>
<protein>
    <recommendedName>
        <fullName evidence="10">Protein TonB</fullName>
    </recommendedName>
</protein>
<evidence type="ECO:0000256" key="6">
    <source>
        <dbReference type="ARBA" id="ARBA00022692"/>
    </source>
</evidence>
<organism evidence="13 14">
    <name type="scientific">Exilibacterium tricleocarpae</name>
    <dbReference type="NCBI Taxonomy" id="2591008"/>
    <lineage>
        <taxon>Bacteria</taxon>
        <taxon>Pseudomonadati</taxon>
        <taxon>Pseudomonadota</taxon>
        <taxon>Gammaproteobacteria</taxon>
        <taxon>Cellvibrionales</taxon>
        <taxon>Cellvibrionaceae</taxon>
        <taxon>Exilibacterium</taxon>
    </lineage>
</organism>
<dbReference type="InterPro" id="IPR051045">
    <property type="entry name" value="TonB-dependent_transducer"/>
</dbReference>
<evidence type="ECO:0000256" key="5">
    <source>
        <dbReference type="ARBA" id="ARBA00022519"/>
    </source>
</evidence>
<keyword evidence="14" id="KW-1185">Reference proteome</keyword>
<evidence type="ECO:0000256" key="8">
    <source>
        <dbReference type="ARBA" id="ARBA00022989"/>
    </source>
</evidence>
<dbReference type="EMBL" id="VHSG01000003">
    <property type="protein sequence ID" value="TQV85633.1"/>
    <property type="molecule type" value="Genomic_DNA"/>
</dbReference>
<evidence type="ECO:0000256" key="9">
    <source>
        <dbReference type="ARBA" id="ARBA00023136"/>
    </source>
</evidence>
<dbReference type="GO" id="GO:0015891">
    <property type="term" value="P:siderophore transport"/>
    <property type="evidence" value="ECO:0007669"/>
    <property type="project" value="InterPro"/>
</dbReference>
<dbReference type="Proteomes" id="UP000319732">
    <property type="component" value="Unassembled WGS sequence"/>
</dbReference>
<keyword evidence="3 10" id="KW-0813">Transport</keyword>
<accession>A0A545U899</accession>
<feature type="domain" description="TonB C-terminal" evidence="12">
    <location>
        <begin position="145"/>
        <end position="238"/>
    </location>
</feature>
<evidence type="ECO:0000256" key="10">
    <source>
        <dbReference type="RuleBase" id="RU362123"/>
    </source>
</evidence>
<evidence type="ECO:0000313" key="13">
    <source>
        <dbReference type="EMBL" id="TQV85633.1"/>
    </source>
</evidence>
<dbReference type="InterPro" id="IPR003538">
    <property type="entry name" value="TonB"/>
</dbReference>
<proteinExistence type="inferred from homology"/>
<evidence type="ECO:0000313" key="14">
    <source>
        <dbReference type="Proteomes" id="UP000319732"/>
    </source>
</evidence>
<dbReference type="PROSITE" id="PS52015">
    <property type="entry name" value="TONB_CTD"/>
    <property type="match status" value="1"/>
</dbReference>
<feature type="compositionally biased region" description="Basic and acidic residues" evidence="11">
    <location>
        <begin position="94"/>
        <end position="105"/>
    </location>
</feature>
<comment type="function">
    <text evidence="10">Interacts with outer membrane receptor proteins that carry out high-affinity binding and energy dependent uptake into the periplasmic space of specific substrates. It could act to transduce energy from the cytoplasmic membrane to specific energy-requiring processes in the outer membrane, resulting in the release into the periplasm of ligands bound by these outer membrane proteins.</text>
</comment>
<keyword evidence="9" id="KW-0472">Membrane</keyword>
<dbReference type="OrthoDB" id="1628901at2"/>
<keyword evidence="4 10" id="KW-1003">Cell membrane</keyword>
<dbReference type="InterPro" id="IPR006260">
    <property type="entry name" value="TonB/TolA_C"/>
</dbReference>
<evidence type="ECO:0000256" key="7">
    <source>
        <dbReference type="ARBA" id="ARBA00022927"/>
    </source>
</evidence>
<evidence type="ECO:0000256" key="3">
    <source>
        <dbReference type="ARBA" id="ARBA00022448"/>
    </source>
</evidence>
<dbReference type="GO" id="GO:0030288">
    <property type="term" value="C:outer membrane-bounded periplasmic space"/>
    <property type="evidence" value="ECO:0007669"/>
    <property type="project" value="InterPro"/>
</dbReference>
<dbReference type="SUPFAM" id="SSF74653">
    <property type="entry name" value="TolA/TonB C-terminal domain"/>
    <property type="match status" value="1"/>
</dbReference>
<dbReference type="AlphaFoldDB" id="A0A545U899"/>
<name>A0A545U899_9GAMM</name>
<comment type="similarity">
    <text evidence="2 10">Belongs to the TonB family.</text>
</comment>
<evidence type="ECO:0000256" key="4">
    <source>
        <dbReference type="ARBA" id="ARBA00022475"/>
    </source>
</evidence>